<sequence>MQAATLAAHRFGYSETSLRGPGADPRSWVLAQFLPGAQTPFDAGGLMDGAAALRLTGELLRSAAAPAAAASAPELRPNAQALTLRRANRAALQRRWQHIITTETPVAERWVQFWANHCCVAATKGATRALVWPHENEAIRPQAFGRFSALLRASTLHPAMLLYLDNAQSMGPQSRAGLRRERGLNENLARELLELHTLGVNGGYSQADVTETARLLTGWTVRLQGGDGRASFQPALHQPGPKTVLGRRYPEGPEALDQLLQDLALHPATARHLAGKLALHFVSDTPPPALVDALARRWRESGGDLRQVAQALFEHPATWSAQNPPKLKRPEELLLSAHRQLKLPLGDRELDAGMQTLTALGQAPGRAPSPQGWPDRSEDWLSPDALLKRVQWAERFAQRHAQAADARALARLALGEDLGESTRLQIERAADGAQALALWLASPEFQRR</sequence>
<keyword evidence="2" id="KW-1185">Reference proteome</keyword>
<organism evidence="1 2">
    <name type="scientific">Roseateles asaccharophilus</name>
    <dbReference type="NCBI Taxonomy" id="582607"/>
    <lineage>
        <taxon>Bacteria</taxon>
        <taxon>Pseudomonadati</taxon>
        <taxon>Pseudomonadota</taxon>
        <taxon>Betaproteobacteria</taxon>
        <taxon>Burkholderiales</taxon>
        <taxon>Sphaerotilaceae</taxon>
        <taxon>Roseateles</taxon>
    </lineage>
</organism>
<proteinExistence type="predicted"/>
<dbReference type="Pfam" id="PF08811">
    <property type="entry name" value="DUF1800"/>
    <property type="match status" value="1"/>
</dbReference>
<dbReference type="AlphaFoldDB" id="A0A4R6NAF7"/>
<dbReference type="EMBL" id="SNXE01000001">
    <property type="protein sequence ID" value="TDP12922.1"/>
    <property type="molecule type" value="Genomic_DNA"/>
</dbReference>
<reference evidence="1 2" key="1">
    <citation type="submission" date="2019-03" db="EMBL/GenBank/DDBJ databases">
        <title>Genomic Encyclopedia of Type Strains, Phase IV (KMG-IV): sequencing the most valuable type-strain genomes for metagenomic binning, comparative biology and taxonomic classification.</title>
        <authorList>
            <person name="Goeker M."/>
        </authorList>
    </citation>
    <scope>NUCLEOTIDE SEQUENCE [LARGE SCALE GENOMIC DNA]</scope>
    <source>
        <strain evidence="1 2">DSM 25082</strain>
    </source>
</reference>
<evidence type="ECO:0000313" key="2">
    <source>
        <dbReference type="Proteomes" id="UP000295357"/>
    </source>
</evidence>
<dbReference type="Proteomes" id="UP000295357">
    <property type="component" value="Unassembled WGS sequence"/>
</dbReference>
<gene>
    <name evidence="1" type="ORF">DFR39_101396</name>
</gene>
<protein>
    <submittedName>
        <fullName evidence="1">Uncharacterized protein (DUF1800 family)</fullName>
    </submittedName>
</protein>
<dbReference type="InterPro" id="IPR014917">
    <property type="entry name" value="DUF1800"/>
</dbReference>
<comment type="caution">
    <text evidence="1">The sequence shown here is derived from an EMBL/GenBank/DDBJ whole genome shotgun (WGS) entry which is preliminary data.</text>
</comment>
<accession>A0A4R6NAF7</accession>
<dbReference type="RefSeq" id="WP_133601854.1">
    <property type="nucleotide sequence ID" value="NZ_JAUFPJ010000001.1"/>
</dbReference>
<evidence type="ECO:0000313" key="1">
    <source>
        <dbReference type="EMBL" id="TDP12922.1"/>
    </source>
</evidence>
<name>A0A4R6NAF7_9BURK</name>
<dbReference type="OrthoDB" id="9772295at2"/>